<feature type="region of interest" description="Disordered" evidence="1">
    <location>
        <begin position="265"/>
        <end position="302"/>
    </location>
</feature>
<organism evidence="3 4">
    <name type="scientific">Cryphonectria parasitica (strain ATCC 38755 / EP155)</name>
    <dbReference type="NCBI Taxonomy" id="660469"/>
    <lineage>
        <taxon>Eukaryota</taxon>
        <taxon>Fungi</taxon>
        <taxon>Dikarya</taxon>
        <taxon>Ascomycota</taxon>
        <taxon>Pezizomycotina</taxon>
        <taxon>Sordariomycetes</taxon>
        <taxon>Sordariomycetidae</taxon>
        <taxon>Diaporthales</taxon>
        <taxon>Cryphonectriaceae</taxon>
        <taxon>Cryphonectria-Endothia species complex</taxon>
        <taxon>Cryphonectria</taxon>
    </lineage>
</organism>
<dbReference type="RefSeq" id="XP_040775847.1">
    <property type="nucleotide sequence ID" value="XM_040916030.1"/>
</dbReference>
<evidence type="ECO:0000256" key="1">
    <source>
        <dbReference type="SAM" id="MobiDB-lite"/>
    </source>
</evidence>
<feature type="non-terminal residue" evidence="3">
    <location>
        <position position="654"/>
    </location>
</feature>
<keyword evidence="4" id="KW-1185">Reference proteome</keyword>
<reference evidence="3" key="1">
    <citation type="journal article" date="2020" name="Phytopathology">
        <title>Genome sequence of the chestnut blight fungus Cryphonectria parasitica EP155: A fundamental resource for an archetypical invasive plant pathogen.</title>
        <authorList>
            <person name="Crouch J.A."/>
            <person name="Dawe A."/>
            <person name="Aerts A."/>
            <person name="Barry K."/>
            <person name="Churchill A.C.L."/>
            <person name="Grimwood J."/>
            <person name="Hillman B."/>
            <person name="Milgroom M.G."/>
            <person name="Pangilinan J."/>
            <person name="Smith M."/>
            <person name="Salamov A."/>
            <person name="Schmutz J."/>
            <person name="Yadav J."/>
            <person name="Grigoriev I.V."/>
            <person name="Nuss D."/>
        </authorList>
    </citation>
    <scope>NUCLEOTIDE SEQUENCE</scope>
    <source>
        <strain evidence="3">EP155</strain>
    </source>
</reference>
<dbReference type="InterPro" id="IPR057214">
    <property type="entry name" value="DUF7892"/>
</dbReference>
<evidence type="ECO:0000313" key="3">
    <source>
        <dbReference type="EMBL" id="KAF3764886.1"/>
    </source>
</evidence>
<dbReference type="GeneID" id="63833159"/>
<protein>
    <recommendedName>
        <fullName evidence="2">DUF7892 domain-containing protein</fullName>
    </recommendedName>
</protein>
<feature type="compositionally biased region" description="Basic and acidic residues" evidence="1">
    <location>
        <begin position="268"/>
        <end position="298"/>
    </location>
</feature>
<dbReference type="Proteomes" id="UP000803844">
    <property type="component" value="Unassembled WGS sequence"/>
</dbReference>
<feature type="non-terminal residue" evidence="3">
    <location>
        <position position="1"/>
    </location>
</feature>
<sequence>LPAEVWHAIFGNCPPKTLGSLLLVCRLFNVYLDPSSTIQCERPLPLSRSSLPILKPNAIWQASRRRFWPGMPSPLQDKTELYMWQLSLPSSCQHCGATPGASQGAGGDPDPWQSGPGRDGVAIIWAFATRSCGTCLLSKSVKEIDILLSSSTPSTLMAALPFMFVTQGLQAVTPAVVEKGQPPGIGPLTKLYWSSHVDDLKQEFFSVKAMGPATAEEWLKGLNGRGLERRNDALRWEKWASTTEGLGLMRSILYPGNRPPAVASLGNARRERENAARTQKELSEKRNSSVTTKEARETDDADWDEVQRPVRARIAGFADEIIRDGWEDGDKVNTDTCPKFAVEVLTYIRKRFYAEVAKDAAVARAAGKSPKLTLENMKWIFEMKVKPHTERYRKEIFLCNGCEVTVRYYGFEGVIQHYAAKHTHALSIGNVVVHWRAEWPEHPPFTWERKPAKTSFYPGQPPGTNGYQPLGPPQQYQSIAHTTHLEEMARMARELWNATSNMKDTLSIVRVQVVIYHLAKRFHAKFASPLPLSTFIDGLSNHKDMRPVRNVNGLICRVCHQGIGGYVVPEEERKSWSLPQLTSHFQSRHVEHFMQLGQYGQPPEWTVEMVMLPEPAAVSNLRAAIGTDGLKYHLVNEAVPHLLEASGAPQAAAP</sequence>
<accession>A0A9P5CP81</accession>
<dbReference type="AlphaFoldDB" id="A0A9P5CP81"/>
<feature type="domain" description="DUF7892" evidence="2">
    <location>
        <begin position="481"/>
        <end position="638"/>
    </location>
</feature>
<gene>
    <name evidence="3" type="ORF">M406DRAFT_236131</name>
</gene>
<evidence type="ECO:0000259" key="2">
    <source>
        <dbReference type="Pfam" id="PF25422"/>
    </source>
</evidence>
<dbReference type="CDD" id="cd09917">
    <property type="entry name" value="F-box_SF"/>
    <property type="match status" value="1"/>
</dbReference>
<proteinExistence type="predicted"/>
<evidence type="ECO:0000313" key="4">
    <source>
        <dbReference type="Proteomes" id="UP000803844"/>
    </source>
</evidence>
<dbReference type="InterPro" id="IPR036047">
    <property type="entry name" value="F-box-like_dom_sf"/>
</dbReference>
<dbReference type="SUPFAM" id="SSF81383">
    <property type="entry name" value="F-box domain"/>
    <property type="match status" value="1"/>
</dbReference>
<dbReference type="EMBL" id="MU032348">
    <property type="protein sequence ID" value="KAF3764886.1"/>
    <property type="molecule type" value="Genomic_DNA"/>
</dbReference>
<name>A0A9P5CP81_CRYP1</name>
<dbReference type="OrthoDB" id="2322499at2759"/>
<comment type="caution">
    <text evidence="3">The sequence shown here is derived from an EMBL/GenBank/DDBJ whole genome shotgun (WGS) entry which is preliminary data.</text>
</comment>
<dbReference type="Pfam" id="PF25422">
    <property type="entry name" value="DUF7892"/>
    <property type="match status" value="1"/>
</dbReference>